<name>A0A8C6LJQ5_NOTFU</name>
<keyword evidence="3" id="KW-1185">Reference proteome</keyword>
<feature type="compositionally biased region" description="Basic and acidic residues" evidence="1">
    <location>
        <begin position="59"/>
        <end position="72"/>
    </location>
</feature>
<evidence type="ECO:0000313" key="3">
    <source>
        <dbReference type="Proteomes" id="UP000694548"/>
    </source>
</evidence>
<reference evidence="2" key="1">
    <citation type="submission" date="2025-08" db="UniProtKB">
        <authorList>
            <consortium name="Ensembl"/>
        </authorList>
    </citation>
    <scope>IDENTIFICATION</scope>
</reference>
<sequence length="116" mass="12730">MELEVLCLKALRVSRFWWTCLTFDPLVSRMPKSKEVLSSTSGSDSDSEVETKAKRKKSTTPEKPAKKAKSGESSKPSSSAKSSGNGSDNMFQVRSVVCCFDQNTLTPKVPKAVPHF</sequence>
<dbReference type="Proteomes" id="UP000694548">
    <property type="component" value="Unassembled WGS sequence"/>
</dbReference>
<reference evidence="2" key="2">
    <citation type="submission" date="2025-09" db="UniProtKB">
        <authorList>
            <consortium name="Ensembl"/>
        </authorList>
    </citation>
    <scope>IDENTIFICATION</scope>
</reference>
<proteinExistence type="predicted"/>
<organism evidence="2 3">
    <name type="scientific">Nothobranchius furzeri</name>
    <name type="common">Turquoise killifish</name>
    <dbReference type="NCBI Taxonomy" id="105023"/>
    <lineage>
        <taxon>Eukaryota</taxon>
        <taxon>Metazoa</taxon>
        <taxon>Chordata</taxon>
        <taxon>Craniata</taxon>
        <taxon>Vertebrata</taxon>
        <taxon>Euteleostomi</taxon>
        <taxon>Actinopterygii</taxon>
        <taxon>Neopterygii</taxon>
        <taxon>Teleostei</taxon>
        <taxon>Neoteleostei</taxon>
        <taxon>Acanthomorphata</taxon>
        <taxon>Ovalentaria</taxon>
        <taxon>Atherinomorphae</taxon>
        <taxon>Cyprinodontiformes</taxon>
        <taxon>Nothobranchiidae</taxon>
        <taxon>Nothobranchius</taxon>
    </lineage>
</organism>
<feature type="region of interest" description="Disordered" evidence="1">
    <location>
        <begin position="32"/>
        <end position="88"/>
    </location>
</feature>
<feature type="compositionally biased region" description="Low complexity" evidence="1">
    <location>
        <begin position="73"/>
        <end position="87"/>
    </location>
</feature>
<accession>A0A8C6LJQ5</accession>
<evidence type="ECO:0000256" key="1">
    <source>
        <dbReference type="SAM" id="MobiDB-lite"/>
    </source>
</evidence>
<dbReference type="Ensembl" id="ENSNFUT00015020778.1">
    <property type="protein sequence ID" value="ENSNFUP00015019852.1"/>
    <property type="gene ID" value="ENSNFUG00015009612.1"/>
</dbReference>
<evidence type="ECO:0000313" key="2">
    <source>
        <dbReference type="Ensembl" id="ENSNFUP00015019852.1"/>
    </source>
</evidence>
<protein>
    <submittedName>
        <fullName evidence="2">Uncharacterized protein</fullName>
    </submittedName>
</protein>
<dbReference type="AlphaFoldDB" id="A0A8C6LJQ5"/>